<name>A0A5S9M8M6_BACIA</name>
<sequence>MRSNEGVQMLVRRQERFVRLMSLYRVSKEQIQPLVGVQQDYLEDVLHEMLETYGSAEQYLIEACKVPESQLKEMKNILLTPSAGIPSQKAE</sequence>
<reference evidence="1 2" key="1">
    <citation type="submission" date="2019-12" db="EMBL/GenBank/DDBJ databases">
        <title>Full genome sequence of a Bacillus safensis strain isolated from commercially available natto in Indonesia.</title>
        <authorList>
            <person name="Yoshida M."/>
            <person name="Uomi M."/>
            <person name="Waturangi D."/>
            <person name="Ekaputri J.J."/>
            <person name="Setiamarga D.H.E."/>
        </authorList>
    </citation>
    <scope>NUCLEOTIDE SEQUENCE [LARGE SCALE GENOMIC DNA]</scope>
    <source>
        <strain evidence="1 2">IDN1</strain>
    </source>
</reference>
<dbReference type="Pfam" id="PF13350">
    <property type="entry name" value="Y_phosphatase3"/>
    <property type="match status" value="1"/>
</dbReference>
<gene>
    <name evidence="1" type="ORF">BsIDN1_35280</name>
</gene>
<organism evidence="1 2">
    <name type="scientific">Bacillus safensis</name>
    <dbReference type="NCBI Taxonomy" id="561879"/>
    <lineage>
        <taxon>Bacteria</taxon>
        <taxon>Bacillati</taxon>
        <taxon>Bacillota</taxon>
        <taxon>Bacilli</taxon>
        <taxon>Bacillales</taxon>
        <taxon>Bacillaceae</taxon>
        <taxon>Bacillus</taxon>
    </lineage>
</organism>
<proteinExistence type="predicted"/>
<dbReference type="Proteomes" id="UP000464658">
    <property type="component" value="Chromosome"/>
</dbReference>
<dbReference type="EMBL" id="AP021906">
    <property type="protein sequence ID" value="BBP89910.1"/>
    <property type="molecule type" value="Genomic_DNA"/>
</dbReference>
<dbReference type="GO" id="GO:0004721">
    <property type="term" value="F:phosphoprotein phosphatase activity"/>
    <property type="evidence" value="ECO:0007669"/>
    <property type="project" value="InterPro"/>
</dbReference>
<evidence type="ECO:0000313" key="1">
    <source>
        <dbReference type="EMBL" id="BBP89910.1"/>
    </source>
</evidence>
<accession>A0A5S9M8M6</accession>
<dbReference type="Gene3D" id="3.90.190.10">
    <property type="entry name" value="Protein tyrosine phosphatase superfamily"/>
    <property type="match status" value="1"/>
</dbReference>
<dbReference type="InterPro" id="IPR029021">
    <property type="entry name" value="Prot-tyrosine_phosphatase-like"/>
</dbReference>
<dbReference type="AlphaFoldDB" id="A0A5S9M8M6"/>
<protein>
    <submittedName>
        <fullName evidence="1">Uncharacterized protein</fullName>
    </submittedName>
</protein>
<evidence type="ECO:0000313" key="2">
    <source>
        <dbReference type="Proteomes" id="UP000464658"/>
    </source>
</evidence>
<dbReference type="InterPro" id="IPR026893">
    <property type="entry name" value="Tyr/Ser_Pase_IphP-type"/>
</dbReference>
<dbReference type="SUPFAM" id="SSF52799">
    <property type="entry name" value="(Phosphotyrosine protein) phosphatases II"/>
    <property type="match status" value="1"/>
</dbReference>